<reference evidence="1" key="2">
    <citation type="journal article" date="2023" name="Int. J. Mol. Sci.">
        <title>De Novo Assembly and Annotation of 11 Diverse Shrub Willow (Salix) Genomes Reveals Novel Gene Organization in Sex-Linked Regions.</title>
        <authorList>
            <person name="Hyden B."/>
            <person name="Feng K."/>
            <person name="Yates T.B."/>
            <person name="Jawdy S."/>
            <person name="Cereghino C."/>
            <person name="Smart L.B."/>
            <person name="Muchero W."/>
        </authorList>
    </citation>
    <scope>NUCLEOTIDE SEQUENCE</scope>
    <source>
        <tissue evidence="1">Shoot tip</tissue>
    </source>
</reference>
<dbReference type="Proteomes" id="UP001151532">
    <property type="component" value="Chromosome 16"/>
</dbReference>
<proteinExistence type="predicted"/>
<dbReference type="EMBL" id="JAPFFK010000007">
    <property type="protein sequence ID" value="KAJ6756499.1"/>
    <property type="molecule type" value="Genomic_DNA"/>
</dbReference>
<accession>A0A9Q0VWX9</accession>
<organism evidence="1 2">
    <name type="scientific">Salix purpurea</name>
    <name type="common">Purple osier willow</name>
    <dbReference type="NCBI Taxonomy" id="77065"/>
    <lineage>
        <taxon>Eukaryota</taxon>
        <taxon>Viridiplantae</taxon>
        <taxon>Streptophyta</taxon>
        <taxon>Embryophyta</taxon>
        <taxon>Tracheophyta</taxon>
        <taxon>Spermatophyta</taxon>
        <taxon>Magnoliopsida</taxon>
        <taxon>eudicotyledons</taxon>
        <taxon>Gunneridae</taxon>
        <taxon>Pentapetalae</taxon>
        <taxon>rosids</taxon>
        <taxon>fabids</taxon>
        <taxon>Malpighiales</taxon>
        <taxon>Salicaceae</taxon>
        <taxon>Saliceae</taxon>
        <taxon>Salix</taxon>
    </lineage>
</organism>
<evidence type="ECO:0000313" key="1">
    <source>
        <dbReference type="EMBL" id="KAJ6756499.1"/>
    </source>
</evidence>
<keyword evidence="2" id="KW-1185">Reference proteome</keyword>
<comment type="caution">
    <text evidence="1">The sequence shown here is derived from an EMBL/GenBank/DDBJ whole genome shotgun (WGS) entry which is preliminary data.</text>
</comment>
<sequence>MVLLIQYVFASPSKPDLKRCLMLLHFLKSVQMMIHSSPAKAEWDSAEDGFNIGPPNVKRVYCEGTAYSFLPSLNPPQFLKALLDNMLVEEGRQSFRKPYEHPPVISMGDEVVQEINS</sequence>
<dbReference type="AlphaFoldDB" id="A0A9Q0VWX9"/>
<reference evidence="1" key="1">
    <citation type="submission" date="2022-11" db="EMBL/GenBank/DDBJ databases">
        <authorList>
            <person name="Hyden B.L."/>
            <person name="Feng K."/>
            <person name="Yates T."/>
            <person name="Jawdy S."/>
            <person name="Smart L.B."/>
            <person name="Muchero W."/>
        </authorList>
    </citation>
    <scope>NUCLEOTIDE SEQUENCE</scope>
    <source>
        <tissue evidence="1">Shoot tip</tissue>
    </source>
</reference>
<gene>
    <name evidence="1" type="ORF">OIU79_028818</name>
</gene>
<name>A0A9Q0VWX9_SALPP</name>
<evidence type="ECO:0000313" key="2">
    <source>
        <dbReference type="Proteomes" id="UP001151532"/>
    </source>
</evidence>
<protein>
    <submittedName>
        <fullName evidence="1">Uncharacterized protein</fullName>
    </submittedName>
</protein>